<evidence type="ECO:0000313" key="1">
    <source>
        <dbReference type="EMBL" id="RFF42591.1"/>
    </source>
</evidence>
<proteinExistence type="predicted"/>
<gene>
    <name evidence="1" type="ORF">DZD52_01295</name>
</gene>
<name>A0A3E1KSE6_9XANT</name>
<sequence>MARACVACLADRLSRGGQCLWSAVLTAGFDFGEAGAALAVGQLYAAIGHAQIAQAETAQPRRCLIPGFDGALFSHEWKEALWARFCMGAPLRQRRSVERYKIVKRA</sequence>
<protein>
    <submittedName>
        <fullName evidence="1">Uncharacterized protein</fullName>
    </submittedName>
</protein>
<evidence type="ECO:0000313" key="2">
    <source>
        <dbReference type="Proteomes" id="UP000259570"/>
    </source>
</evidence>
<dbReference type="AlphaFoldDB" id="A0A3E1KSE6"/>
<reference evidence="1 2" key="1">
    <citation type="submission" date="2018-08" db="EMBL/GenBank/DDBJ databases">
        <title>Genome sequencing of X. nasturtii WHRI 8984.</title>
        <authorList>
            <person name="Studholme D.J."/>
            <person name="Mchugh J."/>
            <person name="Vicente J."/>
        </authorList>
    </citation>
    <scope>NUCLEOTIDE SEQUENCE [LARGE SCALE GENOMIC DNA]</scope>
    <source>
        <strain evidence="1 2">WHRI 8984</strain>
    </source>
</reference>
<dbReference type="Proteomes" id="UP000259570">
    <property type="component" value="Unassembled WGS sequence"/>
</dbReference>
<dbReference type="EMBL" id="QUZM01000002">
    <property type="protein sequence ID" value="RFF42591.1"/>
    <property type="molecule type" value="Genomic_DNA"/>
</dbReference>
<accession>A0A3E1KSE6</accession>
<organism evidence="1 2">
    <name type="scientific">Xanthomonas nasturtii</name>
    <dbReference type="NCBI Taxonomy" id="1843581"/>
    <lineage>
        <taxon>Bacteria</taxon>
        <taxon>Pseudomonadati</taxon>
        <taxon>Pseudomonadota</taxon>
        <taxon>Gammaproteobacteria</taxon>
        <taxon>Lysobacterales</taxon>
        <taxon>Lysobacteraceae</taxon>
        <taxon>Xanthomonas</taxon>
    </lineage>
</organism>
<comment type="caution">
    <text evidence="1">The sequence shown here is derived from an EMBL/GenBank/DDBJ whole genome shotgun (WGS) entry which is preliminary data.</text>
</comment>